<evidence type="ECO:0000313" key="3">
    <source>
        <dbReference type="EMBL" id="WWC65096.1"/>
    </source>
</evidence>
<proteinExistence type="predicted"/>
<evidence type="ECO:0000313" key="2">
    <source>
        <dbReference type="EMBL" id="OBR81807.1"/>
    </source>
</evidence>
<feature type="compositionally biased region" description="Polar residues" evidence="1">
    <location>
        <begin position="65"/>
        <end position="76"/>
    </location>
</feature>
<dbReference type="VEuPathDB" id="FungiDB:I303_07717"/>
<dbReference type="KEGG" id="kdj:28971416"/>
<reference evidence="2" key="1">
    <citation type="submission" date="2013-07" db="EMBL/GenBank/DDBJ databases">
        <title>The Genome Sequence of Cryptococcus dejecticola CBS10117.</title>
        <authorList>
            <consortium name="The Broad Institute Genome Sequencing Platform"/>
            <person name="Cuomo C."/>
            <person name="Litvintseva A."/>
            <person name="Chen Y."/>
            <person name="Heitman J."/>
            <person name="Sun S."/>
            <person name="Springer D."/>
            <person name="Dromer F."/>
            <person name="Young S.K."/>
            <person name="Zeng Q."/>
            <person name="Gargeya S."/>
            <person name="Fitzgerald M."/>
            <person name="Abouelleil A."/>
            <person name="Alvarado L."/>
            <person name="Berlin A.M."/>
            <person name="Chapman S.B."/>
            <person name="Dewar J."/>
            <person name="Goldberg J."/>
            <person name="Griggs A."/>
            <person name="Gujja S."/>
            <person name="Hansen M."/>
            <person name="Howarth C."/>
            <person name="Imamovic A."/>
            <person name="Larimer J."/>
            <person name="McCowan C."/>
            <person name="Murphy C."/>
            <person name="Pearson M."/>
            <person name="Priest M."/>
            <person name="Roberts A."/>
            <person name="Saif S."/>
            <person name="Shea T."/>
            <person name="Sykes S."/>
            <person name="Wortman J."/>
            <person name="Nusbaum C."/>
            <person name="Birren B."/>
        </authorList>
    </citation>
    <scope>NUCLEOTIDE SEQUENCE [LARGE SCALE GENOMIC DNA]</scope>
    <source>
        <strain evidence="2">CBS 10117</strain>
    </source>
</reference>
<feature type="compositionally biased region" description="Polar residues" evidence="1">
    <location>
        <begin position="86"/>
        <end position="95"/>
    </location>
</feature>
<keyword evidence="4" id="KW-1185">Reference proteome</keyword>
<feature type="compositionally biased region" description="Pro residues" evidence="1">
    <location>
        <begin position="39"/>
        <end position="48"/>
    </location>
</feature>
<gene>
    <name evidence="2" type="ORF">I303_07717</name>
    <name evidence="3" type="ORF">I303_107710</name>
</gene>
<dbReference type="AlphaFoldDB" id="A0A1A5ZVI2"/>
<feature type="compositionally biased region" description="Polar residues" evidence="1">
    <location>
        <begin position="135"/>
        <end position="160"/>
    </location>
</feature>
<dbReference type="Proteomes" id="UP000078595">
    <property type="component" value="Chromosome 10"/>
</dbReference>
<reference evidence="3" key="2">
    <citation type="submission" date="2013-07" db="EMBL/GenBank/DDBJ databases">
        <authorList>
            <consortium name="The Broad Institute Genome Sequencing Platform"/>
            <person name="Cuomo C."/>
            <person name="Litvintseva A."/>
            <person name="Chen Y."/>
            <person name="Heitman J."/>
            <person name="Sun S."/>
            <person name="Springer D."/>
            <person name="Dromer F."/>
            <person name="Young S.K."/>
            <person name="Zeng Q."/>
            <person name="Gargeya S."/>
            <person name="Fitzgerald M."/>
            <person name="Abouelleil A."/>
            <person name="Alvarado L."/>
            <person name="Berlin A.M."/>
            <person name="Chapman S.B."/>
            <person name="Dewar J."/>
            <person name="Goldberg J."/>
            <person name="Griggs A."/>
            <person name="Gujja S."/>
            <person name="Hansen M."/>
            <person name="Howarth C."/>
            <person name="Imamovic A."/>
            <person name="Larimer J."/>
            <person name="McCowan C."/>
            <person name="Murphy C."/>
            <person name="Pearson M."/>
            <person name="Priest M."/>
            <person name="Roberts A."/>
            <person name="Saif S."/>
            <person name="Shea T."/>
            <person name="Sykes S."/>
            <person name="Wortman J."/>
            <person name="Nusbaum C."/>
            <person name="Birren B."/>
        </authorList>
    </citation>
    <scope>NUCLEOTIDE SEQUENCE</scope>
    <source>
        <strain evidence="3">CBS 10117</strain>
    </source>
</reference>
<dbReference type="RefSeq" id="XP_018259649.1">
    <property type="nucleotide sequence ID" value="XM_018410981.1"/>
</dbReference>
<sequence>MHNKHKSKPSRRGGARRQPIDRYIPDYQRSPYRIRNRSPIPPRSPELPIPRSSSSPHRSYTSEPNVHSQLLSNTPSVLDLSERENLSFTPSQQALSERVHPLSTPILGTASEKKRSCPQAREWSTPVISDLSERGNLSSTPGQQALSERIPLSSTPIRNITSEKEPREADPEQKEKKRKKNP</sequence>
<name>A0A1A5ZVI2_9TREE</name>
<protein>
    <submittedName>
        <fullName evidence="2">Uncharacterized protein</fullName>
    </submittedName>
</protein>
<dbReference type="GeneID" id="28971416"/>
<accession>A0A1A5ZVI2</accession>
<evidence type="ECO:0000256" key="1">
    <source>
        <dbReference type="SAM" id="MobiDB-lite"/>
    </source>
</evidence>
<dbReference type="EMBL" id="KI894036">
    <property type="protein sequence ID" value="OBR81807.1"/>
    <property type="molecule type" value="Genomic_DNA"/>
</dbReference>
<dbReference type="EMBL" id="CP144539">
    <property type="protein sequence ID" value="WWC65096.1"/>
    <property type="molecule type" value="Genomic_DNA"/>
</dbReference>
<feature type="compositionally biased region" description="Basic and acidic residues" evidence="1">
    <location>
        <begin position="161"/>
        <end position="175"/>
    </location>
</feature>
<reference evidence="3" key="3">
    <citation type="submission" date="2024-02" db="EMBL/GenBank/DDBJ databases">
        <title>Comparative genomics of Cryptococcus and Kwoniella reveals pathogenesis evolution and contrasting modes of karyotype evolution via chromosome fusion or intercentromeric recombination.</title>
        <authorList>
            <person name="Coelho M.A."/>
            <person name="David-Palma M."/>
            <person name="Shea T."/>
            <person name="Bowers K."/>
            <person name="McGinley-Smith S."/>
            <person name="Mohammad A.W."/>
            <person name="Gnirke A."/>
            <person name="Yurkov A.M."/>
            <person name="Nowrousian M."/>
            <person name="Sun S."/>
            <person name="Cuomo C.A."/>
            <person name="Heitman J."/>
        </authorList>
    </citation>
    <scope>NUCLEOTIDE SEQUENCE</scope>
    <source>
        <strain evidence="3">CBS 10117</strain>
    </source>
</reference>
<feature type="region of interest" description="Disordered" evidence="1">
    <location>
        <begin position="1"/>
        <end position="182"/>
    </location>
</feature>
<feature type="compositionally biased region" description="Low complexity" evidence="1">
    <location>
        <begin position="49"/>
        <end position="64"/>
    </location>
</feature>
<organism evidence="2">
    <name type="scientific">Kwoniella dejecticola CBS 10117</name>
    <dbReference type="NCBI Taxonomy" id="1296121"/>
    <lineage>
        <taxon>Eukaryota</taxon>
        <taxon>Fungi</taxon>
        <taxon>Dikarya</taxon>
        <taxon>Basidiomycota</taxon>
        <taxon>Agaricomycotina</taxon>
        <taxon>Tremellomycetes</taxon>
        <taxon>Tremellales</taxon>
        <taxon>Cryptococcaceae</taxon>
        <taxon>Kwoniella</taxon>
    </lineage>
</organism>
<feature type="compositionally biased region" description="Basic residues" evidence="1">
    <location>
        <begin position="1"/>
        <end position="15"/>
    </location>
</feature>
<evidence type="ECO:0000313" key="4">
    <source>
        <dbReference type="Proteomes" id="UP000078595"/>
    </source>
</evidence>